<dbReference type="EMBL" id="BDUD01000001">
    <property type="protein sequence ID" value="GBG19103.1"/>
    <property type="molecule type" value="Genomic_DNA"/>
</dbReference>
<comment type="caution">
    <text evidence="1">The sequence shown here is derived from an EMBL/GenBank/DDBJ whole genome shotgun (WGS) entry which is preliminary data.</text>
</comment>
<sequence length="36" mass="3884">MRPYFNPLDLSMGLLSTQHSALSTPEQTPLAVEAPA</sequence>
<accession>A0A2R5FSE1</accession>
<protein>
    <submittedName>
        <fullName evidence="1">Uncharacterized protein</fullName>
    </submittedName>
</protein>
<organism evidence="1 2">
    <name type="scientific">Nostoc commune NIES-4072</name>
    <dbReference type="NCBI Taxonomy" id="2005467"/>
    <lineage>
        <taxon>Bacteria</taxon>
        <taxon>Bacillati</taxon>
        <taxon>Cyanobacteriota</taxon>
        <taxon>Cyanophyceae</taxon>
        <taxon>Nostocales</taxon>
        <taxon>Nostocaceae</taxon>
        <taxon>Nostoc</taxon>
    </lineage>
</organism>
<dbReference type="AlphaFoldDB" id="A0A2R5FSE1"/>
<evidence type="ECO:0000313" key="2">
    <source>
        <dbReference type="Proteomes" id="UP000245124"/>
    </source>
</evidence>
<dbReference type="Proteomes" id="UP000245124">
    <property type="component" value="Unassembled WGS sequence"/>
</dbReference>
<proteinExistence type="predicted"/>
<evidence type="ECO:0000313" key="1">
    <source>
        <dbReference type="EMBL" id="GBG19103.1"/>
    </source>
</evidence>
<keyword evidence="2" id="KW-1185">Reference proteome</keyword>
<reference evidence="1 2" key="1">
    <citation type="submission" date="2017-06" db="EMBL/GenBank/DDBJ databases">
        <title>Genome sequencing of cyanobaciteial culture collection at National Institute for Environmental Studies (NIES).</title>
        <authorList>
            <person name="Hirose Y."/>
            <person name="Shimura Y."/>
            <person name="Fujisawa T."/>
            <person name="Nakamura Y."/>
            <person name="Kawachi M."/>
        </authorList>
    </citation>
    <scope>NUCLEOTIDE SEQUENCE [LARGE SCALE GENOMIC DNA]</scope>
    <source>
        <strain evidence="1 2">NIES-4072</strain>
    </source>
</reference>
<gene>
    <name evidence="1" type="ORF">NIES4072_27700</name>
</gene>
<name>A0A2R5FSE1_NOSCO</name>